<evidence type="ECO:0000313" key="2">
    <source>
        <dbReference type="Proteomes" id="UP000037530"/>
    </source>
</evidence>
<keyword evidence="2" id="KW-1185">Reference proteome</keyword>
<proteinExistence type="predicted"/>
<protein>
    <submittedName>
        <fullName evidence="1">Uncharacterized protein</fullName>
    </submittedName>
</protein>
<accession>A0A0M0HVC8</accession>
<dbReference type="STRING" id="171383.AKJ31_19025"/>
<dbReference type="EMBL" id="LHPI01000021">
    <property type="protein sequence ID" value="KOO06036.1"/>
    <property type="molecule type" value="Genomic_DNA"/>
</dbReference>
<comment type="caution">
    <text evidence="1">The sequence shown here is derived from an EMBL/GenBank/DDBJ whole genome shotgun (WGS) entry which is preliminary data.</text>
</comment>
<dbReference type="RefSeq" id="WP_053410650.1">
    <property type="nucleotide sequence ID" value="NZ_LHPI01000021.1"/>
</dbReference>
<dbReference type="PATRIC" id="fig|171383.3.peg.3880"/>
<dbReference type="AlphaFoldDB" id="A0A0M0HVC8"/>
<gene>
    <name evidence="1" type="ORF">AKJ31_19025</name>
</gene>
<evidence type="ECO:0000313" key="1">
    <source>
        <dbReference type="EMBL" id="KOO06036.1"/>
    </source>
</evidence>
<dbReference type="Proteomes" id="UP000037530">
    <property type="component" value="Unassembled WGS sequence"/>
</dbReference>
<reference evidence="2" key="1">
    <citation type="submission" date="2015-08" db="EMBL/GenBank/DDBJ databases">
        <title>Vibrio galatheae sp. nov., a novel member of the Vibrionaceae family isolated from the Solomon Islands.</title>
        <authorList>
            <person name="Giubergia S."/>
            <person name="Machado H."/>
            <person name="Mateiu R.V."/>
            <person name="Gram L."/>
        </authorList>
    </citation>
    <scope>NUCLEOTIDE SEQUENCE [LARGE SCALE GENOMIC DNA]</scope>
    <source>
        <strain evidence="2">DSM 19134</strain>
    </source>
</reference>
<sequence length="184" mass="21617">MIRVTVSDEACIQLQSETNPTEISTGYVHFKRSHKLDLTEAYNEFIYLWVDVNKFDELWKTSAPDRYIPADLNDLLNFNILGEMYHREQQLIKSENKVFKLLEIYQQLNAIEIDTPVLKTRAIDFEEGRHRFWLCRHLGLTHFLGAVNGYQYRQLVSAGVAGQHSRSRVAFDRNHNPLFQTKRT</sequence>
<name>A0A0M0HVC8_9VIBR</name>
<organism evidence="1 2">
    <name type="scientific">Vibrio hepatarius</name>
    <dbReference type="NCBI Taxonomy" id="171383"/>
    <lineage>
        <taxon>Bacteria</taxon>
        <taxon>Pseudomonadati</taxon>
        <taxon>Pseudomonadota</taxon>
        <taxon>Gammaproteobacteria</taxon>
        <taxon>Vibrionales</taxon>
        <taxon>Vibrionaceae</taxon>
        <taxon>Vibrio</taxon>
        <taxon>Vibrio oreintalis group</taxon>
    </lineage>
</organism>